<dbReference type="AlphaFoldDB" id="A0A428EEF4"/>
<reference evidence="2 3" key="1">
    <citation type="submission" date="2018-11" db="EMBL/GenBank/DDBJ databases">
        <title>Species Designations Belie Phenotypic and Genotypic Heterogeneity in Oral Streptococci.</title>
        <authorList>
            <person name="Velsko I."/>
        </authorList>
    </citation>
    <scope>NUCLEOTIDE SEQUENCE [LARGE SCALE GENOMIC DNA]</scope>
    <source>
        <strain evidence="2 3">BCC07</strain>
    </source>
</reference>
<name>A0A428EEF4_STRMT</name>
<evidence type="ECO:0000313" key="3">
    <source>
        <dbReference type="Proteomes" id="UP000273244"/>
    </source>
</evidence>
<protein>
    <recommendedName>
        <fullName evidence="1">Transposase IS30-like HTH domain-containing protein</fullName>
    </recommendedName>
</protein>
<feature type="domain" description="Transposase IS30-like HTH" evidence="1">
    <location>
        <begin position="3"/>
        <end position="45"/>
    </location>
</feature>
<dbReference type="Proteomes" id="UP000273244">
    <property type="component" value="Unassembled WGS sequence"/>
</dbReference>
<evidence type="ECO:0000313" key="2">
    <source>
        <dbReference type="EMBL" id="RSJ08462.1"/>
    </source>
</evidence>
<organism evidence="2 3">
    <name type="scientific">Streptococcus mitis</name>
    <dbReference type="NCBI Taxonomy" id="28037"/>
    <lineage>
        <taxon>Bacteria</taxon>
        <taxon>Bacillati</taxon>
        <taxon>Bacillota</taxon>
        <taxon>Bacilli</taxon>
        <taxon>Lactobacillales</taxon>
        <taxon>Streptococcaceae</taxon>
        <taxon>Streptococcus</taxon>
        <taxon>Streptococcus mitis group</taxon>
    </lineage>
</organism>
<evidence type="ECO:0000259" key="1">
    <source>
        <dbReference type="Pfam" id="PF13936"/>
    </source>
</evidence>
<sequence length="46" mass="5325">MTKQKHLTLSDRNDIQLSLEHGKIFKAIGQFILKTTTVSKEVKQNR</sequence>
<proteinExistence type="predicted"/>
<dbReference type="InterPro" id="IPR025246">
    <property type="entry name" value="IS30-like_HTH"/>
</dbReference>
<dbReference type="EMBL" id="RJOG01000001">
    <property type="protein sequence ID" value="RSJ08462.1"/>
    <property type="molecule type" value="Genomic_DNA"/>
</dbReference>
<gene>
    <name evidence="2" type="ORF">D8837_00725</name>
</gene>
<comment type="caution">
    <text evidence="2">The sequence shown here is derived from an EMBL/GenBank/DDBJ whole genome shotgun (WGS) entry which is preliminary data.</text>
</comment>
<accession>A0A428EEF4</accession>
<dbReference type="Pfam" id="PF13936">
    <property type="entry name" value="HTH_38"/>
    <property type="match status" value="1"/>
</dbReference>